<evidence type="ECO:0000313" key="3">
    <source>
        <dbReference type="EMBL" id="KEP51317.1"/>
    </source>
</evidence>
<evidence type="ECO:0000259" key="2">
    <source>
        <dbReference type="PROSITE" id="PS51352"/>
    </source>
</evidence>
<dbReference type="EMBL" id="AZST01000178">
    <property type="protein sequence ID" value="KEP51317.1"/>
    <property type="molecule type" value="Genomic_DNA"/>
</dbReference>
<dbReference type="PANTHER" id="PTHR45815:SF3">
    <property type="entry name" value="PROTEIN DISULFIDE-ISOMERASE A6"/>
    <property type="match status" value="1"/>
</dbReference>
<feature type="signal peptide" evidence="1">
    <location>
        <begin position="1"/>
        <end position="17"/>
    </location>
</feature>
<dbReference type="PANTHER" id="PTHR45815">
    <property type="entry name" value="PROTEIN DISULFIDE-ISOMERASE A6"/>
    <property type="match status" value="1"/>
</dbReference>
<proteinExistence type="predicted"/>
<dbReference type="GO" id="GO:0016853">
    <property type="term" value="F:isomerase activity"/>
    <property type="evidence" value="ECO:0007669"/>
    <property type="project" value="UniProtKB-KW"/>
</dbReference>
<dbReference type="GO" id="GO:0005788">
    <property type="term" value="C:endoplasmic reticulum lumen"/>
    <property type="evidence" value="ECO:0007669"/>
    <property type="project" value="TreeGrafter"/>
</dbReference>
<reference evidence="3 4" key="1">
    <citation type="submission" date="2013-12" db="EMBL/GenBank/DDBJ databases">
        <authorList>
            <person name="Cubeta M."/>
            <person name="Pakala S."/>
            <person name="Fedorova N."/>
            <person name="Thomas E."/>
            <person name="Dean R."/>
            <person name="Jabaji S."/>
            <person name="Neate S."/>
            <person name="Toda T."/>
            <person name="Tavantzis S."/>
            <person name="Vilgalys R."/>
            <person name="Bharathan N."/>
            <person name="Pakala S."/>
            <person name="Losada L.S."/>
            <person name="Zafar N."/>
            <person name="Nierman W."/>
        </authorList>
    </citation>
    <scope>NUCLEOTIDE SEQUENCE [LARGE SCALE GENOMIC DNA]</scope>
    <source>
        <strain evidence="3 4">123E</strain>
    </source>
</reference>
<dbReference type="Proteomes" id="UP000027456">
    <property type="component" value="Unassembled WGS sequence"/>
</dbReference>
<protein>
    <submittedName>
        <fullName evidence="3">Protein disulfide-isomerase</fullName>
    </submittedName>
</protein>
<dbReference type="PROSITE" id="PS51352">
    <property type="entry name" value="THIOREDOXIN_2"/>
    <property type="match status" value="1"/>
</dbReference>
<organism evidence="3 4">
    <name type="scientific">Rhizoctonia solani 123E</name>
    <dbReference type="NCBI Taxonomy" id="1423351"/>
    <lineage>
        <taxon>Eukaryota</taxon>
        <taxon>Fungi</taxon>
        <taxon>Dikarya</taxon>
        <taxon>Basidiomycota</taxon>
        <taxon>Agaricomycotina</taxon>
        <taxon>Agaricomycetes</taxon>
        <taxon>Cantharellales</taxon>
        <taxon>Ceratobasidiaceae</taxon>
        <taxon>Rhizoctonia</taxon>
    </lineage>
</organism>
<dbReference type="GO" id="GO:0015035">
    <property type="term" value="F:protein-disulfide reductase activity"/>
    <property type="evidence" value="ECO:0007669"/>
    <property type="project" value="TreeGrafter"/>
</dbReference>
<dbReference type="InterPro" id="IPR036249">
    <property type="entry name" value="Thioredoxin-like_sf"/>
</dbReference>
<feature type="domain" description="Thioredoxin" evidence="2">
    <location>
        <begin position="7"/>
        <end position="132"/>
    </location>
</feature>
<dbReference type="OrthoDB" id="427280at2759"/>
<dbReference type="InterPro" id="IPR013766">
    <property type="entry name" value="Thioredoxin_domain"/>
</dbReference>
<evidence type="ECO:0000256" key="1">
    <source>
        <dbReference type="SAM" id="SignalP"/>
    </source>
</evidence>
<dbReference type="Gene3D" id="3.40.30.10">
    <property type="entry name" value="Glutaredoxin"/>
    <property type="match status" value="1"/>
</dbReference>
<accession>A0A074SMQ9</accession>
<keyword evidence="3" id="KW-0413">Isomerase</keyword>
<keyword evidence="1" id="KW-0732">Signal</keyword>
<dbReference type="SUPFAM" id="SSF52833">
    <property type="entry name" value="Thioredoxin-like"/>
    <property type="match status" value="1"/>
</dbReference>
<evidence type="ECO:0000313" key="4">
    <source>
        <dbReference type="Proteomes" id="UP000027456"/>
    </source>
</evidence>
<sequence>MKLYLLPLLGLAHVAAGMYEKSGPVKQLSAAEWKQAMNEEITAITAFVAPWCGYCQRLTPEYSKAAESLAGIIPFYAIDCDAQENKQLCGEQGVKGFPTIKGFPRGKKGIPHDYQGERTFDGLVDFATSEVPSRVRTLKGTAAIQSWVNSTDLSLPHALLLTQKPKLPVVWKVLGWKHHKQVSFGAIKDEKGDIIKELGIDAPADGKSKVLIWARGATTPTLYDGVLKFDPLHKFLTTMPTRDRTEL</sequence>
<dbReference type="GO" id="GO:0034976">
    <property type="term" value="P:response to endoplasmic reticulum stress"/>
    <property type="evidence" value="ECO:0007669"/>
    <property type="project" value="TreeGrafter"/>
</dbReference>
<feature type="chain" id="PRO_5001700627" evidence="1">
    <location>
        <begin position="18"/>
        <end position="247"/>
    </location>
</feature>
<gene>
    <name evidence="3" type="ORF">V565_063970</name>
</gene>
<dbReference type="HOGENOM" id="CLU_059951_1_0_1"/>
<name>A0A074SMQ9_9AGAM</name>
<keyword evidence="4" id="KW-1185">Reference proteome</keyword>
<dbReference type="Pfam" id="PF00085">
    <property type="entry name" value="Thioredoxin"/>
    <property type="match status" value="1"/>
</dbReference>
<comment type="caution">
    <text evidence="3">The sequence shown here is derived from an EMBL/GenBank/DDBJ whole genome shotgun (WGS) entry which is preliminary data.</text>
</comment>
<dbReference type="STRING" id="1423351.A0A074SMQ9"/>
<dbReference type="AlphaFoldDB" id="A0A074SMQ9"/>